<dbReference type="GeneID" id="81382361"/>
<dbReference type="RefSeq" id="XP_056502606.1">
    <property type="nucleotide sequence ID" value="XM_056643194.1"/>
</dbReference>
<dbReference type="PANTHER" id="PTHR35585">
    <property type="entry name" value="HHE DOMAIN PROTEIN (AFU_ORTHOLOGUE AFUA_4G00730)"/>
    <property type="match status" value="1"/>
</dbReference>
<reference evidence="2" key="2">
    <citation type="journal article" date="2023" name="IMA Fungus">
        <title>Comparative genomic study of the Penicillium genus elucidates a diverse pangenome and 15 lateral gene transfer events.</title>
        <authorList>
            <person name="Petersen C."/>
            <person name="Sorensen T."/>
            <person name="Nielsen M.R."/>
            <person name="Sondergaard T.E."/>
            <person name="Sorensen J.L."/>
            <person name="Fitzpatrick D.A."/>
            <person name="Frisvad J.C."/>
            <person name="Nielsen K.L."/>
        </authorList>
    </citation>
    <scope>NUCLEOTIDE SEQUENCE</scope>
    <source>
        <strain evidence="2">IBT 23319</strain>
    </source>
</reference>
<dbReference type="PANTHER" id="PTHR35585:SF3">
    <property type="entry name" value="HEMERYTHRIN-LIKE DOMAIN-CONTAINING PROTEIN"/>
    <property type="match status" value="1"/>
</dbReference>
<dbReference type="OrthoDB" id="9983919at2759"/>
<keyword evidence="3" id="KW-1185">Reference proteome</keyword>
<evidence type="ECO:0000259" key="1">
    <source>
        <dbReference type="Pfam" id="PF01814"/>
    </source>
</evidence>
<protein>
    <recommendedName>
        <fullName evidence="1">Hemerythrin-like domain-containing protein</fullName>
    </recommendedName>
</protein>
<sequence length="239" mass="26853">MTATTHRSLEVSATSISGPVQNPLFKGNLSPTLRTFMDEPATPTAHVRILDAIKHEHRELQTHIHKILISTSADEQTRYQNQLTWELARHLIGEELIVYPALVKHVKNGRAIATGGRSEHQDLKEQLKMFQGLRSTDPRFIPTLKALRGDLENHVRKEEDQDFARLEVTISKEDSEALTRSLGRMKTFLPSRSHPLAPSKPPFETAVGLLTAPIDIVADLFRKWPHPGEDSRGNVSASR</sequence>
<accession>A0A9W9P4G8</accession>
<dbReference type="EMBL" id="JAPQKT010000003">
    <property type="protein sequence ID" value="KAJ5235106.1"/>
    <property type="molecule type" value="Genomic_DNA"/>
</dbReference>
<organism evidence="2 3">
    <name type="scientific">Penicillium citrinum</name>
    <dbReference type="NCBI Taxonomy" id="5077"/>
    <lineage>
        <taxon>Eukaryota</taxon>
        <taxon>Fungi</taxon>
        <taxon>Dikarya</taxon>
        <taxon>Ascomycota</taxon>
        <taxon>Pezizomycotina</taxon>
        <taxon>Eurotiomycetes</taxon>
        <taxon>Eurotiomycetidae</taxon>
        <taxon>Eurotiales</taxon>
        <taxon>Aspergillaceae</taxon>
        <taxon>Penicillium</taxon>
    </lineage>
</organism>
<comment type="caution">
    <text evidence="2">The sequence shown here is derived from an EMBL/GenBank/DDBJ whole genome shotgun (WGS) entry which is preliminary data.</text>
</comment>
<reference evidence="2" key="1">
    <citation type="submission" date="2022-11" db="EMBL/GenBank/DDBJ databases">
        <authorList>
            <person name="Petersen C."/>
        </authorList>
    </citation>
    <scope>NUCLEOTIDE SEQUENCE</scope>
    <source>
        <strain evidence="2">IBT 23319</strain>
    </source>
</reference>
<dbReference type="Proteomes" id="UP001147733">
    <property type="component" value="Unassembled WGS sequence"/>
</dbReference>
<proteinExistence type="predicted"/>
<gene>
    <name evidence="2" type="ORF">N7469_004274</name>
</gene>
<evidence type="ECO:0000313" key="3">
    <source>
        <dbReference type="Proteomes" id="UP001147733"/>
    </source>
</evidence>
<dbReference type="AlphaFoldDB" id="A0A9W9P4G8"/>
<feature type="domain" description="Hemerythrin-like" evidence="1">
    <location>
        <begin position="49"/>
        <end position="165"/>
    </location>
</feature>
<dbReference type="Gene3D" id="1.20.120.520">
    <property type="entry name" value="nmb1532 protein domain like"/>
    <property type="match status" value="1"/>
</dbReference>
<dbReference type="InterPro" id="IPR012312">
    <property type="entry name" value="Hemerythrin-like"/>
</dbReference>
<dbReference type="Pfam" id="PF01814">
    <property type="entry name" value="Hemerythrin"/>
    <property type="match status" value="1"/>
</dbReference>
<evidence type="ECO:0000313" key="2">
    <source>
        <dbReference type="EMBL" id="KAJ5235106.1"/>
    </source>
</evidence>
<name>A0A9W9P4G8_PENCI</name>